<name>A0A381WBH2_9ZZZZ</name>
<accession>A0A381WBH2</accession>
<dbReference type="AlphaFoldDB" id="A0A381WBH2"/>
<proteinExistence type="predicted"/>
<reference evidence="1" key="1">
    <citation type="submission" date="2018-05" db="EMBL/GenBank/DDBJ databases">
        <authorList>
            <person name="Lanie J.A."/>
            <person name="Ng W.-L."/>
            <person name="Kazmierczak K.M."/>
            <person name="Andrzejewski T.M."/>
            <person name="Davidsen T.M."/>
            <person name="Wayne K.J."/>
            <person name="Tettelin H."/>
            <person name="Glass J.I."/>
            <person name="Rusch D."/>
            <person name="Podicherti R."/>
            <person name="Tsui H.-C.T."/>
            <person name="Winkler M.E."/>
        </authorList>
    </citation>
    <scope>NUCLEOTIDE SEQUENCE</scope>
</reference>
<protein>
    <submittedName>
        <fullName evidence="1">Uncharacterized protein</fullName>
    </submittedName>
</protein>
<dbReference type="EMBL" id="UINC01011142">
    <property type="protein sequence ID" value="SVA49297.1"/>
    <property type="molecule type" value="Genomic_DNA"/>
</dbReference>
<gene>
    <name evidence="1" type="ORF">METZ01_LOCUS102151</name>
</gene>
<evidence type="ECO:0000313" key="1">
    <source>
        <dbReference type="EMBL" id="SVA49297.1"/>
    </source>
</evidence>
<feature type="non-terminal residue" evidence="1">
    <location>
        <position position="26"/>
    </location>
</feature>
<sequence>MSVPRISLISPTGALGMGFLDESLER</sequence>
<organism evidence="1">
    <name type="scientific">marine metagenome</name>
    <dbReference type="NCBI Taxonomy" id="408172"/>
    <lineage>
        <taxon>unclassified sequences</taxon>
        <taxon>metagenomes</taxon>
        <taxon>ecological metagenomes</taxon>
    </lineage>
</organism>